<dbReference type="PANTHER" id="PTHR43827:SF3">
    <property type="entry name" value="NADP-DEPENDENT OXIDOREDUCTASE DOMAIN-CONTAINING PROTEIN"/>
    <property type="match status" value="1"/>
</dbReference>
<dbReference type="InterPro" id="IPR018170">
    <property type="entry name" value="Aldo/ket_reductase_CS"/>
</dbReference>
<evidence type="ECO:0000256" key="2">
    <source>
        <dbReference type="ARBA" id="ARBA00022857"/>
    </source>
</evidence>
<feature type="domain" description="NADP-dependent oxidoreductase" evidence="4">
    <location>
        <begin position="4"/>
        <end position="113"/>
    </location>
</feature>
<evidence type="ECO:0000256" key="3">
    <source>
        <dbReference type="ARBA" id="ARBA00023002"/>
    </source>
</evidence>
<evidence type="ECO:0000313" key="5">
    <source>
        <dbReference type="EMBL" id="GGA98189.1"/>
    </source>
</evidence>
<dbReference type="InterPro" id="IPR020471">
    <property type="entry name" value="AKR"/>
</dbReference>
<dbReference type="Proteomes" id="UP000651977">
    <property type="component" value="Unassembled WGS sequence"/>
</dbReference>
<evidence type="ECO:0000259" key="4">
    <source>
        <dbReference type="Pfam" id="PF00248"/>
    </source>
</evidence>
<accession>A0ABQ1HZV3</accession>
<organism evidence="5 6">
    <name type="scientific">Agarivorans gilvus</name>
    <dbReference type="NCBI Taxonomy" id="680279"/>
    <lineage>
        <taxon>Bacteria</taxon>
        <taxon>Pseudomonadati</taxon>
        <taxon>Pseudomonadota</taxon>
        <taxon>Gammaproteobacteria</taxon>
        <taxon>Alteromonadales</taxon>
        <taxon>Alteromonadaceae</taxon>
        <taxon>Agarivorans</taxon>
    </lineage>
</organism>
<dbReference type="PROSITE" id="PS00062">
    <property type="entry name" value="ALDOKETO_REDUCTASE_2"/>
    <property type="match status" value="1"/>
</dbReference>
<dbReference type="Gene3D" id="3.20.20.100">
    <property type="entry name" value="NADP-dependent oxidoreductase domain"/>
    <property type="match status" value="1"/>
</dbReference>
<dbReference type="EMBL" id="BMDY01000004">
    <property type="protein sequence ID" value="GGA98189.1"/>
    <property type="molecule type" value="Genomic_DNA"/>
</dbReference>
<dbReference type="PRINTS" id="PR00069">
    <property type="entry name" value="ALDKETRDTASE"/>
</dbReference>
<keyword evidence="6" id="KW-1185">Reference proteome</keyword>
<reference evidence="6" key="1">
    <citation type="journal article" date="2019" name="Int. J. Syst. Evol. Microbiol.">
        <title>The Global Catalogue of Microorganisms (GCM) 10K type strain sequencing project: providing services to taxonomists for standard genome sequencing and annotation.</title>
        <authorList>
            <consortium name="The Broad Institute Genomics Platform"/>
            <consortium name="The Broad Institute Genome Sequencing Center for Infectious Disease"/>
            <person name="Wu L."/>
            <person name="Ma J."/>
        </authorList>
    </citation>
    <scope>NUCLEOTIDE SEQUENCE [LARGE SCALE GENOMIC DNA]</scope>
    <source>
        <strain evidence="6">CGMCC 1.10131</strain>
    </source>
</reference>
<comment type="caution">
    <text evidence="5">The sequence shown here is derived from an EMBL/GenBank/DDBJ whole genome shotgun (WGS) entry which is preliminary data.</text>
</comment>
<sequence>MANGLRASGVPREELFLTTKLAANFKSYEGAKQAIEGSLQRMALDYIDLLIIHSPQPWDQFGVEDRFFEGNLAAWQALEDAYQAGQIRAIGLSNFQQVDIDNILSACKVKPMVN</sequence>
<evidence type="ECO:0000256" key="1">
    <source>
        <dbReference type="ARBA" id="ARBA00007905"/>
    </source>
</evidence>
<proteinExistence type="inferred from homology"/>
<protein>
    <recommendedName>
        <fullName evidence="4">NADP-dependent oxidoreductase domain-containing protein</fullName>
    </recommendedName>
</protein>
<comment type="similarity">
    <text evidence="1">Belongs to the aldo/keto reductase family.</text>
</comment>
<name>A0ABQ1HZV3_9ALTE</name>
<keyword evidence="3" id="KW-0560">Oxidoreductase</keyword>
<evidence type="ECO:0000313" key="6">
    <source>
        <dbReference type="Proteomes" id="UP000651977"/>
    </source>
</evidence>
<dbReference type="InterPro" id="IPR036812">
    <property type="entry name" value="NAD(P)_OxRdtase_dom_sf"/>
</dbReference>
<dbReference type="Pfam" id="PF00248">
    <property type="entry name" value="Aldo_ket_red"/>
    <property type="match status" value="1"/>
</dbReference>
<dbReference type="SUPFAM" id="SSF51430">
    <property type="entry name" value="NAD(P)-linked oxidoreductase"/>
    <property type="match status" value="1"/>
</dbReference>
<gene>
    <name evidence="5" type="ORF">GCM10007414_08950</name>
</gene>
<keyword evidence="2" id="KW-0521">NADP</keyword>
<dbReference type="InterPro" id="IPR023210">
    <property type="entry name" value="NADP_OxRdtase_dom"/>
</dbReference>
<dbReference type="PANTHER" id="PTHR43827">
    <property type="entry name" value="2,5-DIKETO-D-GLUCONIC ACID REDUCTASE"/>
    <property type="match status" value="1"/>
</dbReference>